<name>A0A067M901_BOTB1</name>
<dbReference type="HOGENOM" id="CLU_024199_1_2_1"/>
<dbReference type="AlphaFoldDB" id="A0A067M901"/>
<dbReference type="Gene3D" id="3.80.10.10">
    <property type="entry name" value="Ribonuclease Inhibitor"/>
    <property type="match status" value="1"/>
</dbReference>
<protein>
    <submittedName>
        <fullName evidence="1">Uncharacterized protein</fullName>
    </submittedName>
</protein>
<evidence type="ECO:0000313" key="2">
    <source>
        <dbReference type="Proteomes" id="UP000027195"/>
    </source>
</evidence>
<dbReference type="STRING" id="930990.A0A067M901"/>
<dbReference type="OrthoDB" id="3028178at2759"/>
<dbReference type="InParanoid" id="A0A067M901"/>
<proteinExistence type="predicted"/>
<dbReference type="Proteomes" id="UP000027195">
    <property type="component" value="Unassembled WGS sequence"/>
</dbReference>
<keyword evidence="2" id="KW-1185">Reference proteome</keyword>
<dbReference type="EMBL" id="KL198053">
    <property type="protein sequence ID" value="KDQ12049.1"/>
    <property type="molecule type" value="Genomic_DNA"/>
</dbReference>
<gene>
    <name evidence="1" type="ORF">BOTBODRAFT_67716</name>
</gene>
<dbReference type="InterPro" id="IPR032675">
    <property type="entry name" value="LRR_dom_sf"/>
</dbReference>
<accession>A0A067M901</accession>
<reference evidence="2" key="1">
    <citation type="journal article" date="2014" name="Proc. Natl. Acad. Sci. U.S.A.">
        <title>Extensive sampling of basidiomycete genomes demonstrates inadequacy of the white-rot/brown-rot paradigm for wood decay fungi.</title>
        <authorList>
            <person name="Riley R."/>
            <person name="Salamov A.A."/>
            <person name="Brown D.W."/>
            <person name="Nagy L.G."/>
            <person name="Floudas D."/>
            <person name="Held B.W."/>
            <person name="Levasseur A."/>
            <person name="Lombard V."/>
            <person name="Morin E."/>
            <person name="Otillar R."/>
            <person name="Lindquist E.A."/>
            <person name="Sun H."/>
            <person name="LaButti K.M."/>
            <person name="Schmutz J."/>
            <person name="Jabbour D."/>
            <person name="Luo H."/>
            <person name="Baker S.E."/>
            <person name="Pisabarro A.G."/>
            <person name="Walton J.D."/>
            <person name="Blanchette R.A."/>
            <person name="Henrissat B."/>
            <person name="Martin F."/>
            <person name="Cullen D."/>
            <person name="Hibbett D.S."/>
            <person name="Grigoriev I.V."/>
        </authorList>
    </citation>
    <scope>NUCLEOTIDE SEQUENCE [LARGE SCALE GENOMIC DNA]</scope>
    <source>
        <strain evidence="2">FD-172 SS1</strain>
    </source>
</reference>
<sequence>MNAIARNLVPLIVRELCKCSLTEGAQHRRENSWETPIYDFRHFHLPNAAIGNVIEHMDNELGLVSLACEYATRAMSSYIKGLLTAMRSRRNRHLPVYRLPSEILVIVFRLAVESSSNGTRPLATKAPFNISHVSSRWREIAITTPRLWTKYDATSARVADIVLDRSKRAPLHVKLAQDDPDYFSDEESKRRCPPSTAKAYREGARNFSNFLRPLLPHTDRVEELILGDVEGSPWEHLRFPAPNLKKLEVIITEGDFDKPSTQVFVGTTPLLRDLRLWGYCPPLASSIYTGLTTLMLHDIYCDETVQDVLGVLAGCPRLKCLTLEDVELEPLENPSLLYIDIHLPYLEEVVLAFLGQEVTSSILSSITASPTVQLKLREADWEGSFLSDTFRSRLFSSNAAPICWARCKHAGYPRGAFAFDAGDFERGRRVKVVSPARAETAIPNLAQDLPIQSLESLAFEMMGQGNRLSVASFSHLLADLPYITSITLSYSPDPWPFVDALIVTPSSNLCPLLRELRIEGALEIVKETLLEFARSRTASNRHTPDGPHLTHLAFIRCAALDLPTELELRNLSLQVRVLASEWQIEDIKFSRVQS</sequence>
<dbReference type="SUPFAM" id="SSF52047">
    <property type="entry name" value="RNI-like"/>
    <property type="match status" value="1"/>
</dbReference>
<organism evidence="1 2">
    <name type="scientific">Botryobasidium botryosum (strain FD-172 SS1)</name>
    <dbReference type="NCBI Taxonomy" id="930990"/>
    <lineage>
        <taxon>Eukaryota</taxon>
        <taxon>Fungi</taxon>
        <taxon>Dikarya</taxon>
        <taxon>Basidiomycota</taxon>
        <taxon>Agaricomycotina</taxon>
        <taxon>Agaricomycetes</taxon>
        <taxon>Cantharellales</taxon>
        <taxon>Botryobasidiaceae</taxon>
        <taxon>Botryobasidium</taxon>
    </lineage>
</organism>
<dbReference type="Gene3D" id="1.20.1280.50">
    <property type="match status" value="1"/>
</dbReference>
<evidence type="ECO:0000313" key="1">
    <source>
        <dbReference type="EMBL" id="KDQ12049.1"/>
    </source>
</evidence>